<evidence type="ECO:0000313" key="1">
    <source>
        <dbReference type="EMBL" id="MFD1481017.1"/>
    </source>
</evidence>
<sequence length="113" mass="12442">MSSIQLPVIISEEVAQVVNEGGSVIVICLESVSRFGTGLKGKWIYEVVSADRKSRRLVIYKLKTEAESSLSVNGVASKTMSWGLPGIHVPPEKGQTFEQFKDGRCLVDWRSDT</sequence>
<dbReference type="EMBL" id="JBHTOQ010000016">
    <property type="protein sequence ID" value="MFD1481017.1"/>
    <property type="molecule type" value="Genomic_DNA"/>
</dbReference>
<accession>A0ABW4DV64</accession>
<dbReference type="RefSeq" id="WP_165571041.1">
    <property type="nucleotide sequence ID" value="NZ_CBCSAJ010000025.1"/>
</dbReference>
<evidence type="ECO:0000313" key="2">
    <source>
        <dbReference type="Proteomes" id="UP001597302"/>
    </source>
</evidence>
<proteinExistence type="predicted"/>
<keyword evidence="2" id="KW-1185">Reference proteome</keyword>
<protein>
    <submittedName>
        <fullName evidence="1">Uncharacterized protein</fullName>
    </submittedName>
</protein>
<name>A0ABW4DV64_9RHOB</name>
<comment type="caution">
    <text evidence="1">The sequence shown here is derived from an EMBL/GenBank/DDBJ whole genome shotgun (WGS) entry which is preliminary data.</text>
</comment>
<organism evidence="1 2">
    <name type="scientific">Paracoccus nototheniae</name>
    <dbReference type="NCBI Taxonomy" id="2489002"/>
    <lineage>
        <taxon>Bacteria</taxon>
        <taxon>Pseudomonadati</taxon>
        <taxon>Pseudomonadota</taxon>
        <taxon>Alphaproteobacteria</taxon>
        <taxon>Rhodobacterales</taxon>
        <taxon>Paracoccaceae</taxon>
        <taxon>Paracoccus</taxon>
    </lineage>
</organism>
<gene>
    <name evidence="1" type="ORF">ACFQ5P_06900</name>
</gene>
<reference evidence="2" key="1">
    <citation type="journal article" date="2019" name="Int. J. Syst. Evol. Microbiol.">
        <title>The Global Catalogue of Microorganisms (GCM) 10K type strain sequencing project: providing services to taxonomists for standard genome sequencing and annotation.</title>
        <authorList>
            <consortium name="The Broad Institute Genomics Platform"/>
            <consortium name="The Broad Institute Genome Sequencing Center for Infectious Disease"/>
            <person name="Wu L."/>
            <person name="Ma J."/>
        </authorList>
    </citation>
    <scope>NUCLEOTIDE SEQUENCE [LARGE SCALE GENOMIC DNA]</scope>
    <source>
        <strain evidence="2">CCM 8875</strain>
    </source>
</reference>
<dbReference type="Proteomes" id="UP001597302">
    <property type="component" value="Unassembled WGS sequence"/>
</dbReference>